<keyword evidence="7 10" id="KW-1133">Transmembrane helix</keyword>
<keyword evidence="3 10" id="KW-1003">Cell membrane</keyword>
<dbReference type="NCBIfam" id="TIGR02796">
    <property type="entry name" value="tolQ"/>
    <property type="match status" value="1"/>
</dbReference>
<dbReference type="InterPro" id="IPR014163">
    <property type="entry name" value="Tol-Pal_TolQ"/>
</dbReference>
<keyword evidence="6 10" id="KW-0812">Transmembrane</keyword>
<evidence type="ECO:0000313" key="12">
    <source>
        <dbReference type="EMBL" id="GAA0225750.1"/>
    </source>
</evidence>
<evidence type="ECO:0000256" key="10">
    <source>
        <dbReference type="HAMAP-Rule" id="MF_02202"/>
    </source>
</evidence>
<dbReference type="PANTHER" id="PTHR30625">
    <property type="entry name" value="PROTEIN TOLQ"/>
    <property type="match status" value="1"/>
</dbReference>
<keyword evidence="9 10" id="KW-0131">Cell cycle</keyword>
<dbReference type="EMBL" id="BAAAFN010000010">
    <property type="protein sequence ID" value="GAA0225750.1"/>
    <property type="molecule type" value="Genomic_DNA"/>
</dbReference>
<organism evidence="12 13">
    <name type="scientific">Castellaniella daejeonensis</name>
    <dbReference type="NCBI Taxonomy" id="659013"/>
    <lineage>
        <taxon>Bacteria</taxon>
        <taxon>Pseudomonadati</taxon>
        <taxon>Pseudomonadota</taxon>
        <taxon>Betaproteobacteria</taxon>
        <taxon>Burkholderiales</taxon>
        <taxon>Alcaligenaceae</taxon>
        <taxon>Castellaniella</taxon>
    </lineage>
</organism>
<dbReference type="InterPro" id="IPR050790">
    <property type="entry name" value="ExbB/TolQ_transport"/>
</dbReference>
<feature type="transmembrane region" description="Helical" evidence="10">
    <location>
        <begin position="172"/>
        <end position="194"/>
    </location>
</feature>
<evidence type="ECO:0000256" key="6">
    <source>
        <dbReference type="ARBA" id="ARBA00022692"/>
    </source>
</evidence>
<keyword evidence="5 10" id="KW-0132">Cell division</keyword>
<accession>A0ABP3D9P4</accession>
<feature type="transmembrane region" description="Helical" evidence="10">
    <location>
        <begin position="20"/>
        <end position="39"/>
    </location>
</feature>
<keyword evidence="4 10" id="KW-0997">Cell inner membrane</keyword>
<evidence type="ECO:0000256" key="8">
    <source>
        <dbReference type="ARBA" id="ARBA00023136"/>
    </source>
</evidence>
<evidence type="ECO:0000256" key="2">
    <source>
        <dbReference type="ARBA" id="ARBA00010442"/>
    </source>
</evidence>
<reference evidence="13" key="1">
    <citation type="journal article" date="2019" name="Int. J. Syst. Evol. Microbiol.">
        <title>The Global Catalogue of Microorganisms (GCM) 10K type strain sequencing project: providing services to taxonomists for standard genome sequencing and annotation.</title>
        <authorList>
            <consortium name="The Broad Institute Genomics Platform"/>
            <consortium name="The Broad Institute Genome Sequencing Center for Infectious Disease"/>
            <person name="Wu L."/>
            <person name="Ma J."/>
        </authorList>
    </citation>
    <scope>NUCLEOTIDE SEQUENCE [LARGE SCALE GENOMIC DNA]</scope>
    <source>
        <strain evidence="13">JCM 16240</strain>
    </source>
</reference>
<keyword evidence="13" id="KW-1185">Reference proteome</keyword>
<dbReference type="PANTHER" id="PTHR30625:SF3">
    <property type="entry name" value="TOL-PAL SYSTEM PROTEIN TOLQ"/>
    <property type="match status" value="1"/>
</dbReference>
<dbReference type="Proteomes" id="UP001501176">
    <property type="component" value="Unassembled WGS sequence"/>
</dbReference>
<comment type="subcellular location">
    <subcellularLocation>
        <location evidence="10">Cell inner membrane</location>
        <topology evidence="10">Multi-pass membrane protein</topology>
    </subcellularLocation>
    <subcellularLocation>
        <location evidence="1">Cell membrane</location>
        <topology evidence="1">Multi-pass membrane protein</topology>
    </subcellularLocation>
</comment>
<evidence type="ECO:0000256" key="4">
    <source>
        <dbReference type="ARBA" id="ARBA00022519"/>
    </source>
</evidence>
<evidence type="ECO:0000256" key="1">
    <source>
        <dbReference type="ARBA" id="ARBA00004651"/>
    </source>
</evidence>
<dbReference type="HAMAP" id="MF_02202">
    <property type="entry name" value="TolQ"/>
    <property type="match status" value="1"/>
</dbReference>
<feature type="domain" description="MotA/TolQ/ExbB proton channel" evidence="11">
    <location>
        <begin position="82"/>
        <end position="209"/>
    </location>
</feature>
<gene>
    <name evidence="10 12" type="primary">tolQ</name>
    <name evidence="12" type="ORF">GCM10009125_13340</name>
</gene>
<feature type="transmembrane region" description="Helical" evidence="10">
    <location>
        <begin position="129"/>
        <end position="152"/>
    </location>
</feature>
<protein>
    <recommendedName>
        <fullName evidence="10">Tol-Pal system protein TolQ</fullName>
    </recommendedName>
</protein>
<comment type="function">
    <text evidence="10">Part of the Tol-Pal system, which plays a role in outer membrane invagination during cell division and is important for maintaining outer membrane integrity.</text>
</comment>
<comment type="subunit">
    <text evidence="10">The Tol-Pal system is composed of five core proteins: the inner membrane proteins TolA, TolQ and TolR, the periplasmic protein TolB and the outer membrane protein Pal. They form a network linking the inner and outer membranes and the peptidoglycan layer.</text>
</comment>
<comment type="similarity">
    <text evidence="2 10">Belongs to the ExbB/TolQ family.</text>
</comment>
<name>A0ABP3D9P4_9BURK</name>
<evidence type="ECO:0000256" key="3">
    <source>
        <dbReference type="ARBA" id="ARBA00022475"/>
    </source>
</evidence>
<proteinExistence type="inferred from homology"/>
<dbReference type="RefSeq" id="WP_325124264.1">
    <property type="nucleotide sequence ID" value="NZ_BAAAFN010000010.1"/>
</dbReference>
<evidence type="ECO:0000313" key="13">
    <source>
        <dbReference type="Proteomes" id="UP001501176"/>
    </source>
</evidence>
<dbReference type="InterPro" id="IPR002898">
    <property type="entry name" value="MotA_ExbB_proton_chnl"/>
</dbReference>
<evidence type="ECO:0000256" key="5">
    <source>
        <dbReference type="ARBA" id="ARBA00022618"/>
    </source>
</evidence>
<dbReference type="Pfam" id="PF01618">
    <property type="entry name" value="MotA_ExbB"/>
    <property type="match status" value="1"/>
</dbReference>
<evidence type="ECO:0000256" key="7">
    <source>
        <dbReference type="ARBA" id="ARBA00022989"/>
    </source>
</evidence>
<sequence length="224" mass="24593">MQASSDLSLLSLIGNASLPVQIVMLILLGASVLSWTYIFSKRAALRRADEQTRRFEDDFWAGGDLTVLQQAIASRRNEHGALARIFDAGMTEFVKARRSSSRGDALLDAPRRAMKAAFQREMDSLESHLNFLASTGSVSPYIGLLGTVWGIMHAFMGLSTMQQATLAAVAPGIAEALIATAIGLFAAIPAVLAYNRYTNQIDRLSIRFESFVEEFLNILQRQVH</sequence>
<evidence type="ECO:0000259" key="11">
    <source>
        <dbReference type="Pfam" id="PF01618"/>
    </source>
</evidence>
<comment type="caution">
    <text evidence="12">The sequence shown here is derived from an EMBL/GenBank/DDBJ whole genome shotgun (WGS) entry which is preliminary data.</text>
</comment>
<evidence type="ECO:0000256" key="9">
    <source>
        <dbReference type="ARBA" id="ARBA00023306"/>
    </source>
</evidence>
<keyword evidence="8 10" id="KW-0472">Membrane</keyword>